<organism evidence="1 2">
    <name type="scientific">Multifurca ochricompacta</name>
    <dbReference type="NCBI Taxonomy" id="376703"/>
    <lineage>
        <taxon>Eukaryota</taxon>
        <taxon>Fungi</taxon>
        <taxon>Dikarya</taxon>
        <taxon>Basidiomycota</taxon>
        <taxon>Agaricomycotina</taxon>
        <taxon>Agaricomycetes</taxon>
        <taxon>Russulales</taxon>
        <taxon>Russulaceae</taxon>
        <taxon>Multifurca</taxon>
    </lineage>
</organism>
<sequence length="79" mass="8699">MSITCSRFDWACDNVYPDVFFSPRASLADGSTYQYSDGSLVVTTGQTNRLFDHVAPSFGSYTLKLSSRHNARLAGETLP</sequence>
<name>A0AAD4QJT9_9AGAM</name>
<dbReference type="AlphaFoldDB" id="A0AAD4QJT9"/>
<comment type="caution">
    <text evidence="1">The sequence shown here is derived from an EMBL/GenBank/DDBJ whole genome shotgun (WGS) entry which is preliminary data.</text>
</comment>
<dbReference type="Proteomes" id="UP001203297">
    <property type="component" value="Unassembled WGS sequence"/>
</dbReference>
<accession>A0AAD4QJT9</accession>
<keyword evidence="2" id="KW-1185">Reference proteome</keyword>
<gene>
    <name evidence="1" type="ORF">B0F90DRAFT_1767783</name>
</gene>
<feature type="non-terminal residue" evidence="1">
    <location>
        <position position="79"/>
    </location>
</feature>
<evidence type="ECO:0000313" key="2">
    <source>
        <dbReference type="Proteomes" id="UP001203297"/>
    </source>
</evidence>
<protein>
    <submittedName>
        <fullName evidence="1">Uncharacterized protein</fullName>
    </submittedName>
</protein>
<proteinExistence type="predicted"/>
<reference evidence="1" key="1">
    <citation type="journal article" date="2022" name="New Phytol.">
        <title>Evolutionary transition to the ectomycorrhizal habit in the genomes of a hyperdiverse lineage of mushroom-forming fungi.</title>
        <authorList>
            <person name="Looney B."/>
            <person name="Miyauchi S."/>
            <person name="Morin E."/>
            <person name="Drula E."/>
            <person name="Courty P.E."/>
            <person name="Kohler A."/>
            <person name="Kuo A."/>
            <person name="LaButti K."/>
            <person name="Pangilinan J."/>
            <person name="Lipzen A."/>
            <person name="Riley R."/>
            <person name="Andreopoulos W."/>
            <person name="He G."/>
            <person name="Johnson J."/>
            <person name="Nolan M."/>
            <person name="Tritt A."/>
            <person name="Barry K.W."/>
            <person name="Grigoriev I.V."/>
            <person name="Nagy L.G."/>
            <person name="Hibbett D."/>
            <person name="Henrissat B."/>
            <person name="Matheny P.B."/>
            <person name="Labbe J."/>
            <person name="Martin F.M."/>
        </authorList>
    </citation>
    <scope>NUCLEOTIDE SEQUENCE</scope>
    <source>
        <strain evidence="1">BPL690</strain>
    </source>
</reference>
<dbReference type="EMBL" id="WTXG01000110">
    <property type="protein sequence ID" value="KAI0292836.1"/>
    <property type="molecule type" value="Genomic_DNA"/>
</dbReference>
<evidence type="ECO:0000313" key="1">
    <source>
        <dbReference type="EMBL" id="KAI0292836.1"/>
    </source>
</evidence>